<dbReference type="PANTHER" id="PTHR23501">
    <property type="entry name" value="MAJOR FACILITATOR SUPERFAMILY"/>
    <property type="match status" value="1"/>
</dbReference>
<evidence type="ECO:0000313" key="8">
    <source>
        <dbReference type="Proteomes" id="UP000191612"/>
    </source>
</evidence>
<comment type="subcellular location">
    <subcellularLocation>
        <location evidence="1">Membrane</location>
        <topology evidence="1">Multi-pass membrane protein</topology>
    </subcellularLocation>
</comment>
<reference evidence="8" key="1">
    <citation type="journal article" date="2017" name="Nat. Microbiol.">
        <title>Global analysis of biosynthetic gene clusters reveals vast potential of secondary metabolite production in Penicillium species.</title>
        <authorList>
            <person name="Nielsen J.C."/>
            <person name="Grijseels S."/>
            <person name="Prigent S."/>
            <person name="Ji B."/>
            <person name="Dainat J."/>
            <person name="Nielsen K.F."/>
            <person name="Frisvad J.C."/>
            <person name="Workman M."/>
            <person name="Nielsen J."/>
        </authorList>
    </citation>
    <scope>NUCLEOTIDE SEQUENCE [LARGE SCALE GENOMIC DNA]</scope>
    <source>
        <strain evidence="8">IBT 29525</strain>
    </source>
</reference>
<dbReference type="AlphaFoldDB" id="A0A1V6QW69"/>
<dbReference type="PANTHER" id="PTHR23501:SF198">
    <property type="entry name" value="AZOLE RESISTANCE PROTEIN 1-RELATED"/>
    <property type="match status" value="1"/>
</dbReference>
<evidence type="ECO:0000256" key="4">
    <source>
        <dbReference type="ARBA" id="ARBA00023136"/>
    </source>
</evidence>
<gene>
    <name evidence="7" type="ORF">PENSOL_c032G05686</name>
</gene>
<evidence type="ECO:0008006" key="9">
    <source>
        <dbReference type="Google" id="ProtNLM"/>
    </source>
</evidence>
<dbReference type="SUPFAM" id="SSF103473">
    <property type="entry name" value="MFS general substrate transporter"/>
    <property type="match status" value="1"/>
</dbReference>
<feature type="compositionally biased region" description="Basic and acidic residues" evidence="5">
    <location>
        <begin position="29"/>
        <end position="41"/>
    </location>
</feature>
<comment type="caution">
    <text evidence="7">The sequence shown here is derived from an EMBL/GenBank/DDBJ whole genome shotgun (WGS) entry which is preliminary data.</text>
</comment>
<evidence type="ECO:0000256" key="3">
    <source>
        <dbReference type="ARBA" id="ARBA00022989"/>
    </source>
</evidence>
<feature type="transmembrane region" description="Helical" evidence="6">
    <location>
        <begin position="373"/>
        <end position="390"/>
    </location>
</feature>
<keyword evidence="4 6" id="KW-0472">Membrane</keyword>
<evidence type="ECO:0000256" key="1">
    <source>
        <dbReference type="ARBA" id="ARBA00004141"/>
    </source>
</evidence>
<keyword evidence="8" id="KW-1185">Reference proteome</keyword>
<dbReference type="InterPro" id="IPR036259">
    <property type="entry name" value="MFS_trans_sf"/>
</dbReference>
<feature type="transmembrane region" description="Helical" evidence="6">
    <location>
        <begin position="302"/>
        <end position="321"/>
    </location>
</feature>
<accession>A0A1V6QW69</accession>
<dbReference type="GO" id="GO:0022857">
    <property type="term" value="F:transmembrane transporter activity"/>
    <property type="evidence" value="ECO:0007669"/>
    <property type="project" value="TreeGrafter"/>
</dbReference>
<name>A0A1V6QW69_9EURO</name>
<feature type="transmembrane region" description="Helical" evidence="6">
    <location>
        <begin position="236"/>
        <end position="257"/>
    </location>
</feature>
<feature type="transmembrane region" description="Helical" evidence="6">
    <location>
        <begin position="269"/>
        <end position="290"/>
    </location>
</feature>
<evidence type="ECO:0000313" key="7">
    <source>
        <dbReference type="EMBL" id="OQD93431.1"/>
    </source>
</evidence>
<evidence type="ECO:0000256" key="6">
    <source>
        <dbReference type="SAM" id="Phobius"/>
    </source>
</evidence>
<evidence type="ECO:0000256" key="2">
    <source>
        <dbReference type="ARBA" id="ARBA00022692"/>
    </source>
</evidence>
<dbReference type="Gene3D" id="1.20.1250.20">
    <property type="entry name" value="MFS general substrate transporter like domains"/>
    <property type="match status" value="1"/>
</dbReference>
<dbReference type="Proteomes" id="UP000191612">
    <property type="component" value="Unassembled WGS sequence"/>
</dbReference>
<dbReference type="GO" id="GO:0005886">
    <property type="term" value="C:plasma membrane"/>
    <property type="evidence" value="ECO:0007669"/>
    <property type="project" value="TreeGrafter"/>
</dbReference>
<keyword evidence="2 6" id="KW-0812">Transmembrane</keyword>
<feature type="transmembrane region" description="Helical" evidence="6">
    <location>
        <begin position="100"/>
        <end position="121"/>
    </location>
</feature>
<evidence type="ECO:0000256" key="5">
    <source>
        <dbReference type="SAM" id="MobiDB-lite"/>
    </source>
</evidence>
<sequence>MDHDNNISLAVSIRQESIKPEPKTNNLAHQEDLNGDQKDVEAPANPPGSEVTAAVPDYPSGIKSNLPLGVAIQVAFFGFVRPPKRESEASTSWTDLVQNLALFGLASLIPSVVCLLLALQWGGITYPWSNPRVIVLLVLCGGLAIAFALTEMWQRPKALLPSRVFTQRTVSAASFYGFCTTGAIFVLTYYLPIWFQGVRGASPIQSGLYTLPWVITSTIMSLTVGILIAKVGHPDAFMVIATIFGAVGSGLFTTFTLETSNGKWIGYQIIFAVSSSISSLTPLMMTQAALPLRDIPIGSAMVMFFQTIGASIFVSVAQALFTNGLVNGLERTGMTGFDAGTVASQGITNLTKDLSGDIKRRVLVVINDALTQSWHLVVLSCIALLGALAVEHGKMKKKT</sequence>
<feature type="transmembrane region" description="Helical" evidence="6">
    <location>
        <begin position="133"/>
        <end position="153"/>
    </location>
</feature>
<protein>
    <recommendedName>
        <fullName evidence="9">Major facilitator superfamily (MFS) profile domain-containing protein</fullName>
    </recommendedName>
</protein>
<organism evidence="7 8">
    <name type="scientific">Penicillium solitum</name>
    <dbReference type="NCBI Taxonomy" id="60172"/>
    <lineage>
        <taxon>Eukaryota</taxon>
        <taxon>Fungi</taxon>
        <taxon>Dikarya</taxon>
        <taxon>Ascomycota</taxon>
        <taxon>Pezizomycotina</taxon>
        <taxon>Eurotiomycetes</taxon>
        <taxon>Eurotiomycetidae</taxon>
        <taxon>Eurotiales</taxon>
        <taxon>Aspergillaceae</taxon>
        <taxon>Penicillium</taxon>
    </lineage>
</organism>
<feature type="transmembrane region" description="Helical" evidence="6">
    <location>
        <begin position="211"/>
        <end position="229"/>
    </location>
</feature>
<feature type="transmembrane region" description="Helical" evidence="6">
    <location>
        <begin position="173"/>
        <end position="191"/>
    </location>
</feature>
<keyword evidence="3 6" id="KW-1133">Transmembrane helix</keyword>
<dbReference type="EMBL" id="MDYO01000032">
    <property type="protein sequence ID" value="OQD93431.1"/>
    <property type="molecule type" value="Genomic_DNA"/>
</dbReference>
<proteinExistence type="predicted"/>
<feature type="region of interest" description="Disordered" evidence="5">
    <location>
        <begin position="1"/>
        <end position="52"/>
    </location>
</feature>